<comment type="caution">
    <text evidence="2">The sequence shown here is derived from an EMBL/GenBank/DDBJ whole genome shotgun (WGS) entry which is preliminary data.</text>
</comment>
<keyword evidence="3" id="KW-1185">Reference proteome</keyword>
<evidence type="ECO:0000313" key="2">
    <source>
        <dbReference type="EMBL" id="PNT98801.1"/>
    </source>
</evidence>
<sequence>MKRILCACYAAMLLVLFLSCCGKATAPDEWKDLKNVTDNFTLEDAKRAGYVVIEDGSVTCGEDAWQDFVALSAKKTPCRVRVVHYYNIGDPSHYDPEYYESIKDDYPKMYIFELSYDGNKFVVSHYEEEKLHQSEYKYLMRYEGEAETSDATYASYVRYVLVNDNKVTWSDIFHGMLSSKLGDYIPHSPIYTDLIYKEGEQ</sequence>
<feature type="chain" id="PRO_5014320238" description="Lipoprotein" evidence="1">
    <location>
        <begin position="27"/>
        <end position="201"/>
    </location>
</feature>
<dbReference type="PROSITE" id="PS51257">
    <property type="entry name" value="PROKAR_LIPOPROTEIN"/>
    <property type="match status" value="1"/>
</dbReference>
<dbReference type="OrthoDB" id="1953804at2"/>
<name>A0A2K2FDR1_9CLOT</name>
<organism evidence="2 3">
    <name type="scientific">Clostridium thermosuccinogenes</name>
    <dbReference type="NCBI Taxonomy" id="84032"/>
    <lineage>
        <taxon>Bacteria</taxon>
        <taxon>Bacillati</taxon>
        <taxon>Bacillota</taxon>
        <taxon>Clostridia</taxon>
        <taxon>Eubacteriales</taxon>
        <taxon>Clostridiaceae</taxon>
        <taxon>Clostridium</taxon>
    </lineage>
</organism>
<proteinExistence type="predicted"/>
<protein>
    <recommendedName>
        <fullName evidence="4">Lipoprotein</fullName>
    </recommendedName>
</protein>
<dbReference type="EMBL" id="NIOJ01000024">
    <property type="protein sequence ID" value="PNT98801.1"/>
    <property type="molecule type" value="Genomic_DNA"/>
</dbReference>
<keyword evidence="1" id="KW-0732">Signal</keyword>
<dbReference type="RefSeq" id="WP_103081633.1">
    <property type="nucleotide sequence ID" value="NZ_CP021850.1"/>
</dbReference>
<evidence type="ECO:0000256" key="1">
    <source>
        <dbReference type="SAM" id="SignalP"/>
    </source>
</evidence>
<gene>
    <name evidence="2" type="ORF">CDQ84_10160</name>
</gene>
<evidence type="ECO:0008006" key="4">
    <source>
        <dbReference type="Google" id="ProtNLM"/>
    </source>
</evidence>
<dbReference type="KEGG" id="cthd:CDO33_14580"/>
<dbReference type="AlphaFoldDB" id="A0A2K2FDR1"/>
<accession>A0A2K2FDR1</accession>
<reference evidence="2 3" key="1">
    <citation type="submission" date="2017-06" db="EMBL/GenBank/DDBJ databases">
        <title>Investigating the central metabolism of Clostridium thermosuccinogenes.</title>
        <authorList>
            <person name="Koendjbiharie J.G."/>
            <person name="van Kranenburg R."/>
        </authorList>
    </citation>
    <scope>NUCLEOTIDE SEQUENCE [LARGE SCALE GENOMIC DNA]</scope>
    <source>
        <strain evidence="2 3">DSM 5806</strain>
    </source>
</reference>
<feature type="signal peptide" evidence="1">
    <location>
        <begin position="1"/>
        <end position="26"/>
    </location>
</feature>
<dbReference type="Proteomes" id="UP000236151">
    <property type="component" value="Unassembled WGS sequence"/>
</dbReference>
<evidence type="ECO:0000313" key="3">
    <source>
        <dbReference type="Proteomes" id="UP000236151"/>
    </source>
</evidence>